<proteinExistence type="predicted"/>
<gene>
    <name evidence="1" type="ORF">R4Z09_27480</name>
</gene>
<reference evidence="1 2" key="1">
    <citation type="submission" date="2023-10" db="EMBL/GenBank/DDBJ databases">
        <title>Niallia locisalis sp.nov. isolated from a salt pond sample.</title>
        <authorList>
            <person name="Li X.-J."/>
            <person name="Dong L."/>
        </authorList>
    </citation>
    <scope>NUCLEOTIDE SEQUENCE [LARGE SCALE GENOMIC DNA]</scope>
    <source>
        <strain evidence="1 2">DSM 29761</strain>
    </source>
</reference>
<accession>A0ABZ2CG55</accession>
<protein>
    <submittedName>
        <fullName evidence="1">Glycosyltransferase family 1 protein</fullName>
    </submittedName>
</protein>
<name>A0ABZ2CG55_9BACI</name>
<dbReference type="Proteomes" id="UP001357223">
    <property type="component" value="Chromosome"/>
</dbReference>
<evidence type="ECO:0000313" key="1">
    <source>
        <dbReference type="EMBL" id="WVX80915.1"/>
    </source>
</evidence>
<organism evidence="1 2">
    <name type="scientific">Niallia oryzisoli</name>
    <dbReference type="NCBI Taxonomy" id="1737571"/>
    <lineage>
        <taxon>Bacteria</taxon>
        <taxon>Bacillati</taxon>
        <taxon>Bacillota</taxon>
        <taxon>Bacilli</taxon>
        <taxon>Bacillales</taxon>
        <taxon>Bacillaceae</taxon>
        <taxon>Niallia</taxon>
    </lineage>
</organism>
<dbReference type="RefSeq" id="WP_338449845.1">
    <property type="nucleotide sequence ID" value="NZ_CP137640.1"/>
</dbReference>
<dbReference type="EMBL" id="CP137640">
    <property type="protein sequence ID" value="WVX80915.1"/>
    <property type="molecule type" value="Genomic_DNA"/>
</dbReference>
<keyword evidence="2" id="KW-1185">Reference proteome</keyword>
<evidence type="ECO:0000313" key="2">
    <source>
        <dbReference type="Proteomes" id="UP001357223"/>
    </source>
</evidence>
<sequence>MQKISCCIRLGEVPLHLYHVTAGFLMLKRQGIIDLKIERLSKHDKNKLPYNMMEVIINDEVRVLYDLNDGYDNLLTSGQNYVNFMDTLLIDYDICFKRSFSKEYNAKLKYSNKIYPLGLNYMVTIRGNISHVPTGNDPNKEKLKKLYRMLPFSEYYNGLYNVESFENAPIKDRDPKILFMARLWDTKGDAGLNIPPSKSEERVYINEVRAKCIRLCRKEFGKQFFGGVSPSNFSNEHYTDIVIEDKTVTKRNNYLKKVKESSICIATMGLHESIGWKFAEYVSASRAIVTEELHYEVPGDFQNGINYLTFKTPEECVNQIYKLVMDDDYRYQMMVNNFNYYHQYVRPDRLVLNSLITIMKNGGDHDEANSNSLYAYV</sequence>